<proteinExistence type="predicted"/>
<dbReference type="InterPro" id="IPR004919">
    <property type="entry name" value="GmrSD_N"/>
</dbReference>
<dbReference type="EMBL" id="RBIL01000001">
    <property type="protein sequence ID" value="RKQ90871.1"/>
    <property type="molecule type" value="Genomic_DNA"/>
</dbReference>
<protein>
    <recommendedName>
        <fullName evidence="1">GmrSD restriction endonucleases N-terminal domain-containing protein</fullName>
    </recommendedName>
</protein>
<gene>
    <name evidence="2" type="ORF">C8N24_0686</name>
</gene>
<evidence type="ECO:0000313" key="2">
    <source>
        <dbReference type="EMBL" id="RKQ90871.1"/>
    </source>
</evidence>
<comment type="caution">
    <text evidence="2">The sequence shown here is derived from an EMBL/GenBank/DDBJ whole genome shotgun (WGS) entry which is preliminary data.</text>
</comment>
<accession>A0A660LDQ8</accession>
<dbReference type="PANTHER" id="PTHR37292:SF2">
    <property type="entry name" value="DUF262 DOMAIN-CONTAINING PROTEIN"/>
    <property type="match status" value="1"/>
</dbReference>
<dbReference type="PANTHER" id="PTHR37292">
    <property type="entry name" value="VNG6097C"/>
    <property type="match status" value="1"/>
</dbReference>
<dbReference type="RefSeq" id="WP_121248004.1">
    <property type="nucleotide sequence ID" value="NZ_RBIL01000001.1"/>
</dbReference>
<evidence type="ECO:0000259" key="1">
    <source>
        <dbReference type="Pfam" id="PF03235"/>
    </source>
</evidence>
<sequence length="625" mass="70433">MEIIPDKRPIVGLVEQAHVGKICLPNFQRDFVWTREEVADLVRSIARGYFIGSLLLLRCDPANPPFAPVAVRGAEPTHTPLRPEHLILDGQQRLSSLLYALTAPDRSLKDSSKRRWFFLDLALLADDPDDDEIVFSRTKRDLRDLDKREVQFEQRILPCTALLDTHSFYSWRDGFEDWLRERHPDQLEAYRAAGGARQTWTDAVGQFQRFEVPLVELPRVDEGQPDAIGRVCAIFEKLNSTGVDLSVYDLLTARLYRSGIRLHDLWDQACHDHQHLLAWSGGKADQHKFGVLALRTLALLRGLDPKPRILIDLEPDQFEADWRRAAAAMDRAIELVTHVGQDGFGVFDKKWLPGFGLLPVLAALRAELESHGLGADARRDLRQWYWCNVFTERYSSAVETKSRRDYAEMTAYWFKGGPEPSSLSGARQTISAPTFRIRSSASYASAVYSGVFCLLAIRGARDWQVDEHIELQKLQDHHIFPQAYLKRHGLTKKPEINTIVNRTLISDKTNQKIKDKAPAVYVDSAQVFADGDPSQLLELHYCPPSVADLLRAAAETPTNESVPELYARFLDAREQQILEEIRAVCGAHAAQPGDRDAITSVIDDEVAADFAAEDAVDDEPDALAA</sequence>
<dbReference type="Pfam" id="PF03235">
    <property type="entry name" value="GmrSD_N"/>
    <property type="match status" value="1"/>
</dbReference>
<dbReference type="Proteomes" id="UP000278962">
    <property type="component" value="Unassembled WGS sequence"/>
</dbReference>
<feature type="domain" description="GmrSD restriction endonucleases N-terminal" evidence="1">
    <location>
        <begin position="13"/>
        <end position="255"/>
    </location>
</feature>
<organism evidence="2 3">
    <name type="scientific">Solirubrobacter pauli</name>
    <dbReference type="NCBI Taxonomy" id="166793"/>
    <lineage>
        <taxon>Bacteria</taxon>
        <taxon>Bacillati</taxon>
        <taxon>Actinomycetota</taxon>
        <taxon>Thermoleophilia</taxon>
        <taxon>Solirubrobacterales</taxon>
        <taxon>Solirubrobacteraceae</taxon>
        <taxon>Solirubrobacter</taxon>
    </lineage>
</organism>
<name>A0A660LDQ8_9ACTN</name>
<evidence type="ECO:0000313" key="3">
    <source>
        <dbReference type="Proteomes" id="UP000278962"/>
    </source>
</evidence>
<keyword evidence="3" id="KW-1185">Reference proteome</keyword>
<dbReference type="AlphaFoldDB" id="A0A660LDQ8"/>
<reference evidence="2 3" key="1">
    <citation type="submission" date="2018-10" db="EMBL/GenBank/DDBJ databases">
        <title>Genomic Encyclopedia of Archaeal and Bacterial Type Strains, Phase II (KMG-II): from individual species to whole genera.</title>
        <authorList>
            <person name="Goeker M."/>
        </authorList>
    </citation>
    <scope>NUCLEOTIDE SEQUENCE [LARGE SCALE GENOMIC DNA]</scope>
    <source>
        <strain evidence="2 3">DSM 14954</strain>
    </source>
</reference>
<dbReference type="OrthoDB" id="9787127at2"/>